<evidence type="ECO:0000313" key="3">
    <source>
        <dbReference type="EMBL" id="UYM17217.1"/>
    </source>
</evidence>
<dbReference type="InterPro" id="IPR011990">
    <property type="entry name" value="TPR-like_helical_dom_sf"/>
</dbReference>
<organism evidence="3 4">
    <name type="scientific">Endozoicomonas euniceicola</name>
    <dbReference type="NCBI Taxonomy" id="1234143"/>
    <lineage>
        <taxon>Bacteria</taxon>
        <taxon>Pseudomonadati</taxon>
        <taxon>Pseudomonadota</taxon>
        <taxon>Gammaproteobacteria</taxon>
        <taxon>Oceanospirillales</taxon>
        <taxon>Endozoicomonadaceae</taxon>
        <taxon>Endozoicomonas</taxon>
    </lineage>
</organism>
<feature type="coiled-coil region" evidence="1">
    <location>
        <begin position="649"/>
        <end position="704"/>
    </location>
</feature>
<dbReference type="Gene3D" id="1.25.40.10">
    <property type="entry name" value="Tetratricopeptide repeat domain"/>
    <property type="match status" value="1"/>
</dbReference>
<keyword evidence="1" id="KW-0175">Coiled coil</keyword>
<reference evidence="3" key="1">
    <citation type="submission" date="2022-10" db="EMBL/GenBank/DDBJ databases">
        <title>Completed Genome Sequence of two octocoral isolated bacterium, Endozoicomonas euniceicola EF212T and Endozoicomonas gorgoniicola PS125T.</title>
        <authorList>
            <person name="Chiou Y.-J."/>
            <person name="Chen Y.-H."/>
        </authorList>
    </citation>
    <scope>NUCLEOTIDE SEQUENCE</scope>
    <source>
        <strain evidence="3">EF212</strain>
    </source>
</reference>
<evidence type="ECO:0000256" key="2">
    <source>
        <dbReference type="SAM" id="MobiDB-lite"/>
    </source>
</evidence>
<feature type="compositionally biased region" description="Basic and acidic residues" evidence="2">
    <location>
        <begin position="439"/>
        <end position="455"/>
    </location>
</feature>
<evidence type="ECO:0008006" key="5">
    <source>
        <dbReference type="Google" id="ProtNLM"/>
    </source>
</evidence>
<accession>A0ABY6GWQ9</accession>
<keyword evidence="4" id="KW-1185">Reference proteome</keyword>
<dbReference type="EMBL" id="CP103300">
    <property type="protein sequence ID" value="UYM17217.1"/>
    <property type="molecule type" value="Genomic_DNA"/>
</dbReference>
<sequence>METKLNIDWGNIKDFGEQHNLSPDTMKKIDEINNIKTSLGIIIKFPPQPLEGGNESAGENKLHRVRWQRDLPEDYSSLDCEELCNYMVFIDHYLLNNDLHNDRSDAAVIDRLKAARNHLIWIQNSRALSRGFHSQWLGCYSRICTQLIEKDPDFAKSEEGQQAKKIAELNKAVSSAQTRKDALGVLKEQHKKLLNEGVTREAAVMMGCGSKVFNDKWIRSRQCDEEIVRQKNTFFYGYGLLIFGFKCNWRILQGKSQRAIKNTIDRMAGNIHSLGKLSIPILPRQKAMRDFADEVIRELSFSDEKQVWKETISKYLAKYCSILLQDGWQAATAAIDKGEFQTAREHLKGSGELPPYEQRVVDILKGWCYLKEGDAERATQCLRNHPKIEKESSSHLEAIRLYLAAGDTEKASRMIDEANSKVHLVRQIAYDQLKEQIEPARKRSLETDHEPESTKAKRKRIKEPTKSASHLQEKVKDLEQKLKDEKMKSDRNIASHVNEIKKLTERNTELGKQLKEARECQNEQTVRENDQQLKLEKYKAEISDLESSRFDIEGKLAEMRGKLLKEQNLTQYYENEQAEQGEQISRLTTGLDQLIKSFTPVVERAETVCKRFTELDNKVREIKEKIKQEFDADLEDELNAVTIELLTEVNDFERKLKDSEKYNADLQIELQRIRQDNLRISNKLEQAECSIEALTKVDQRLNELKSGMQERSTFLPQDQPLPGGEGNDAFTNDDALKALDELLSESEK</sequence>
<proteinExistence type="predicted"/>
<feature type="region of interest" description="Disordered" evidence="2">
    <location>
        <begin position="439"/>
        <end position="473"/>
    </location>
</feature>
<evidence type="ECO:0000313" key="4">
    <source>
        <dbReference type="Proteomes" id="UP001163255"/>
    </source>
</evidence>
<dbReference type="Proteomes" id="UP001163255">
    <property type="component" value="Chromosome"/>
</dbReference>
<evidence type="ECO:0000256" key="1">
    <source>
        <dbReference type="SAM" id="Coils"/>
    </source>
</evidence>
<gene>
    <name evidence="3" type="ORF">NX720_04640</name>
</gene>
<feature type="region of interest" description="Disordered" evidence="2">
    <location>
        <begin position="707"/>
        <end position="731"/>
    </location>
</feature>
<protein>
    <recommendedName>
        <fullName evidence="5">Death domain-containing protein</fullName>
    </recommendedName>
</protein>
<name>A0ABY6GWQ9_9GAMM</name>
<dbReference type="RefSeq" id="WP_262599718.1">
    <property type="nucleotide sequence ID" value="NZ_CP103300.1"/>
</dbReference>